<sequence>MTVQAPVVDETFAKPADEAQLDRAAEALRGNGFTVHIVDTVTDARELVLSLVPADESVFTASSETLRLTGITKAIDESGRFDSVRAAAGDLGDDPTAHIRLGATPDVVVGSVHAVSEDGVLLAGSASGSQLAPYASGARKAVWVVGAQKIVPDVATGLRRIRDYSLPKEWRRLHENYGQTSFIGKILILEREAFPDRGVVVLVRDSVGF</sequence>
<protein>
    <submittedName>
        <fullName evidence="2">Lactate utilization protein</fullName>
    </submittedName>
</protein>
<dbReference type="Proteomes" id="UP001354931">
    <property type="component" value="Unassembled WGS sequence"/>
</dbReference>
<dbReference type="RefSeq" id="WP_326015834.1">
    <property type="nucleotide sequence ID" value="NZ_JAOZYC010000088.1"/>
</dbReference>
<accession>A0ABU6F268</accession>
<dbReference type="SUPFAM" id="SSF100950">
    <property type="entry name" value="NagB/RpiA/CoA transferase-like"/>
    <property type="match status" value="1"/>
</dbReference>
<gene>
    <name evidence="2" type="ORF">OKJ99_11355</name>
</gene>
<dbReference type="PANTHER" id="PTHR36179">
    <property type="entry name" value="LUD_DOM DOMAIN-CONTAINING PROTEIN"/>
    <property type="match status" value="1"/>
</dbReference>
<keyword evidence="3" id="KW-1185">Reference proteome</keyword>
<name>A0ABU6F268_9ACTN</name>
<dbReference type="Pfam" id="PF02589">
    <property type="entry name" value="LUD_dom"/>
    <property type="match status" value="1"/>
</dbReference>
<reference evidence="2 3" key="1">
    <citation type="submission" date="2022-10" db="EMBL/GenBank/DDBJ databases">
        <authorList>
            <person name="Xie J."/>
            <person name="Shen N."/>
        </authorList>
    </citation>
    <scope>NUCLEOTIDE SEQUENCE [LARGE SCALE GENOMIC DNA]</scope>
    <source>
        <strain evidence="2 3">YIM65594</strain>
    </source>
</reference>
<evidence type="ECO:0000313" key="3">
    <source>
        <dbReference type="Proteomes" id="UP001354931"/>
    </source>
</evidence>
<feature type="domain" description="LUD" evidence="1">
    <location>
        <begin position="22"/>
        <end position="183"/>
    </location>
</feature>
<dbReference type="EMBL" id="JAOZYC010000088">
    <property type="protein sequence ID" value="MEB8338096.1"/>
    <property type="molecule type" value="Genomic_DNA"/>
</dbReference>
<dbReference type="InterPro" id="IPR003741">
    <property type="entry name" value="LUD_dom"/>
</dbReference>
<evidence type="ECO:0000313" key="2">
    <source>
        <dbReference type="EMBL" id="MEB8338096.1"/>
    </source>
</evidence>
<organism evidence="2 3">
    <name type="scientific">Streptomyces endophyticus</name>
    <dbReference type="NCBI Taxonomy" id="714166"/>
    <lineage>
        <taxon>Bacteria</taxon>
        <taxon>Bacillati</taxon>
        <taxon>Actinomycetota</taxon>
        <taxon>Actinomycetes</taxon>
        <taxon>Kitasatosporales</taxon>
        <taxon>Streptomycetaceae</taxon>
        <taxon>Streptomyces</taxon>
    </lineage>
</organism>
<proteinExistence type="predicted"/>
<dbReference type="InterPro" id="IPR037171">
    <property type="entry name" value="NagB/RpiA_transferase-like"/>
</dbReference>
<dbReference type="PANTHER" id="PTHR36179:SF2">
    <property type="entry name" value="LUD DOMAIN-CONTAINING PROTEIN"/>
    <property type="match status" value="1"/>
</dbReference>
<evidence type="ECO:0000259" key="1">
    <source>
        <dbReference type="Pfam" id="PF02589"/>
    </source>
</evidence>
<comment type="caution">
    <text evidence="2">The sequence shown here is derived from an EMBL/GenBank/DDBJ whole genome shotgun (WGS) entry which is preliminary data.</text>
</comment>